<evidence type="ECO:0000313" key="2">
    <source>
        <dbReference type="EMBL" id="ELR09466.1"/>
    </source>
</evidence>
<dbReference type="EMBL" id="GL573175">
    <property type="protein sequence ID" value="ELR09466.1"/>
    <property type="molecule type" value="Genomic_DNA"/>
</dbReference>
<dbReference type="Proteomes" id="UP000011064">
    <property type="component" value="Unassembled WGS sequence"/>
</dbReference>
<feature type="region of interest" description="Disordered" evidence="1">
    <location>
        <begin position="1"/>
        <end position="24"/>
    </location>
</feature>
<gene>
    <name evidence="2" type="ORF">GMDG_00648</name>
</gene>
<keyword evidence="3" id="KW-1185">Reference proteome</keyword>
<reference evidence="3" key="1">
    <citation type="submission" date="2010-09" db="EMBL/GenBank/DDBJ databases">
        <title>The genome sequence of Geomyces destructans 20631-21.</title>
        <authorList>
            <consortium name="The Broad Institute Genome Sequencing Platform"/>
            <person name="Cuomo C.A."/>
            <person name="Blehert D.S."/>
            <person name="Lorch J.M."/>
            <person name="Young S.K."/>
            <person name="Zeng Q."/>
            <person name="Gargeya S."/>
            <person name="Fitzgerald M."/>
            <person name="Haas B."/>
            <person name="Abouelleil A."/>
            <person name="Alvarado L."/>
            <person name="Arachchi H.M."/>
            <person name="Berlin A."/>
            <person name="Brown A."/>
            <person name="Chapman S.B."/>
            <person name="Chen Z."/>
            <person name="Dunbar C."/>
            <person name="Freedman E."/>
            <person name="Gearin G."/>
            <person name="Gellesch M."/>
            <person name="Goldberg J."/>
            <person name="Griggs A."/>
            <person name="Gujja S."/>
            <person name="Heiman D."/>
            <person name="Howarth C."/>
            <person name="Larson L."/>
            <person name="Lui A."/>
            <person name="MacDonald P.J.P."/>
            <person name="Montmayeur A."/>
            <person name="Murphy C."/>
            <person name="Neiman D."/>
            <person name="Pearson M."/>
            <person name="Priest M."/>
            <person name="Roberts A."/>
            <person name="Saif S."/>
            <person name="Shea T."/>
            <person name="Shenoy N."/>
            <person name="Sisk P."/>
            <person name="Stolte C."/>
            <person name="Sykes S."/>
            <person name="Wortman J."/>
            <person name="Nusbaum C."/>
            <person name="Birren B."/>
        </authorList>
    </citation>
    <scope>NUCLEOTIDE SEQUENCE [LARGE SCALE GENOMIC DNA]</scope>
    <source>
        <strain evidence="3">ATCC MYA-4855 / 20631-21</strain>
    </source>
</reference>
<organism evidence="2 3">
    <name type="scientific">Pseudogymnoascus destructans (strain ATCC MYA-4855 / 20631-21)</name>
    <name type="common">Bat white-nose syndrome fungus</name>
    <name type="synonym">Geomyces destructans</name>
    <dbReference type="NCBI Taxonomy" id="658429"/>
    <lineage>
        <taxon>Eukaryota</taxon>
        <taxon>Fungi</taxon>
        <taxon>Dikarya</taxon>
        <taxon>Ascomycota</taxon>
        <taxon>Pezizomycotina</taxon>
        <taxon>Leotiomycetes</taxon>
        <taxon>Thelebolales</taxon>
        <taxon>Thelebolaceae</taxon>
        <taxon>Pseudogymnoascus</taxon>
    </lineage>
</organism>
<protein>
    <submittedName>
        <fullName evidence="2">Uncharacterized protein</fullName>
    </submittedName>
</protein>
<feature type="compositionally biased region" description="Basic and acidic residues" evidence="1">
    <location>
        <begin position="1"/>
        <end position="12"/>
    </location>
</feature>
<dbReference type="HOGENOM" id="CLU_2122117_0_0_1"/>
<evidence type="ECO:0000256" key="1">
    <source>
        <dbReference type="SAM" id="MobiDB-lite"/>
    </source>
</evidence>
<evidence type="ECO:0000313" key="3">
    <source>
        <dbReference type="Proteomes" id="UP000011064"/>
    </source>
</evidence>
<accession>L8GBP5</accession>
<sequence>MLDTREEVKQAQREAQGTADAETTASAAWQQACLSCTLGRQEAALKSCVLSARLERLFSIVERAASQIGNPKEGEREEKDSAVEKRLEDLESKVSTVHNNVTQMLAMMKQQKGN</sequence>
<name>L8GBP5_PSED2</name>
<proteinExistence type="predicted"/>
<dbReference type="InParanoid" id="L8GBP5"/>
<dbReference type="AlphaFoldDB" id="L8GBP5"/>
<dbReference type="VEuPathDB" id="FungiDB:GMDG_00648"/>